<feature type="transmembrane region" description="Helical" evidence="1">
    <location>
        <begin position="31"/>
        <end position="54"/>
    </location>
</feature>
<accession>A0A5C5YJD3</accession>
<dbReference type="EMBL" id="SJPK01000001">
    <property type="protein sequence ID" value="TWT74982.1"/>
    <property type="molecule type" value="Genomic_DNA"/>
</dbReference>
<feature type="transmembrane region" description="Helical" evidence="1">
    <location>
        <begin position="149"/>
        <end position="174"/>
    </location>
</feature>
<sequence>MRHDPLSHSLAAASFGRGVRWLFCSVEPLQWSIAVSLPLGVLAAAFIVAVPSLLDGSRAVDWSAWAPLLGAWLVGLVIQVVVTQVLFSIPKRSRFGGDPVRDDSGDDSLMYRTVLTIGGVWMAIPDIAINRNQPSWLETFAGASRVLALWSLLLLSLGAACLGCLLVDTLLASAPDSAASSTATTAAVAAMDRPWVIASWMFCLQGFWQLLPIPQALGRVGWSAAIGLFARHPDPHANDRSEAIFAVRRVQWWIVAIALSTLLGGVMAIQLSGISSQAGGRVWPALSGVTLLALWLFISARGQDLLASQMILAANGETGVLHSRIGIGPAYRRWQAERQQRARTRKLLEVAKRERDEANDAAQVDEILQRLHTGGPDSLSDEEHAILSRVSEAIRQTRARDQNPKP</sequence>
<keyword evidence="1" id="KW-0472">Membrane</keyword>
<feature type="transmembrane region" description="Helical" evidence="1">
    <location>
        <begin position="66"/>
        <end position="89"/>
    </location>
</feature>
<keyword evidence="1" id="KW-1133">Transmembrane helix</keyword>
<dbReference type="AlphaFoldDB" id="A0A5C5YJD3"/>
<evidence type="ECO:0000256" key="1">
    <source>
        <dbReference type="SAM" id="Phobius"/>
    </source>
</evidence>
<feature type="transmembrane region" description="Helical" evidence="1">
    <location>
        <begin position="250"/>
        <end position="270"/>
    </location>
</feature>
<evidence type="ECO:0000313" key="3">
    <source>
        <dbReference type="Proteomes" id="UP000318053"/>
    </source>
</evidence>
<feature type="transmembrane region" description="Helical" evidence="1">
    <location>
        <begin position="109"/>
        <end position="129"/>
    </location>
</feature>
<dbReference type="OrthoDB" id="238446at2"/>
<name>A0A5C5YJD3_9BACT</name>
<feature type="transmembrane region" description="Helical" evidence="1">
    <location>
        <begin position="282"/>
        <end position="300"/>
    </location>
</feature>
<evidence type="ECO:0000313" key="2">
    <source>
        <dbReference type="EMBL" id="TWT74982.1"/>
    </source>
</evidence>
<reference evidence="2 3" key="1">
    <citation type="submission" date="2019-02" db="EMBL/GenBank/DDBJ databases">
        <title>Deep-cultivation of Planctomycetes and their phenomic and genomic characterization uncovers novel biology.</title>
        <authorList>
            <person name="Wiegand S."/>
            <person name="Jogler M."/>
            <person name="Boedeker C."/>
            <person name="Pinto D."/>
            <person name="Vollmers J."/>
            <person name="Rivas-Marin E."/>
            <person name="Kohn T."/>
            <person name="Peeters S.H."/>
            <person name="Heuer A."/>
            <person name="Rast P."/>
            <person name="Oberbeckmann S."/>
            <person name="Bunk B."/>
            <person name="Jeske O."/>
            <person name="Meyerdierks A."/>
            <person name="Storesund J.E."/>
            <person name="Kallscheuer N."/>
            <person name="Luecker S."/>
            <person name="Lage O.M."/>
            <person name="Pohl T."/>
            <person name="Merkel B.J."/>
            <person name="Hornburger P."/>
            <person name="Mueller R.-W."/>
            <person name="Bruemmer F."/>
            <person name="Labrenz M."/>
            <person name="Spormann A.M."/>
            <person name="Op Den Camp H."/>
            <person name="Overmann J."/>
            <person name="Amann R."/>
            <person name="Jetten M.S.M."/>
            <person name="Mascher T."/>
            <person name="Medema M.H."/>
            <person name="Devos D.P."/>
            <person name="Kaster A.-K."/>
            <person name="Ovreas L."/>
            <person name="Rohde M."/>
            <person name="Galperin M.Y."/>
            <person name="Jogler C."/>
        </authorList>
    </citation>
    <scope>NUCLEOTIDE SEQUENCE [LARGE SCALE GENOMIC DNA]</scope>
    <source>
        <strain evidence="2 3">CA85</strain>
    </source>
</reference>
<protein>
    <submittedName>
        <fullName evidence="2">Uncharacterized protein</fullName>
    </submittedName>
</protein>
<keyword evidence="3" id="KW-1185">Reference proteome</keyword>
<comment type="caution">
    <text evidence="2">The sequence shown here is derived from an EMBL/GenBank/DDBJ whole genome shotgun (WGS) entry which is preliminary data.</text>
</comment>
<keyword evidence="1" id="KW-0812">Transmembrane</keyword>
<dbReference type="Proteomes" id="UP000318053">
    <property type="component" value="Unassembled WGS sequence"/>
</dbReference>
<organism evidence="2 3">
    <name type="scientific">Allorhodopirellula solitaria</name>
    <dbReference type="NCBI Taxonomy" id="2527987"/>
    <lineage>
        <taxon>Bacteria</taxon>
        <taxon>Pseudomonadati</taxon>
        <taxon>Planctomycetota</taxon>
        <taxon>Planctomycetia</taxon>
        <taxon>Pirellulales</taxon>
        <taxon>Pirellulaceae</taxon>
        <taxon>Allorhodopirellula</taxon>
    </lineage>
</organism>
<proteinExistence type="predicted"/>
<gene>
    <name evidence="2" type="ORF">CA85_02700</name>
</gene>